<sequence>MSIYHNNAVRIAGNVVNLLILVNSSMNFMLYSAMSTKFRRVFMRMFCYCDRNGIDHFSKTELSFYKGQSMRSDHIVLQREKRKMAYTHISIEQEEIITLVIDTT</sequence>
<protein>
    <recommendedName>
        <fullName evidence="4">G-protein coupled receptors family 1 profile domain-containing protein</fullName>
    </recommendedName>
</protein>
<dbReference type="GO" id="GO:0005886">
    <property type="term" value="C:plasma membrane"/>
    <property type="evidence" value="ECO:0007669"/>
    <property type="project" value="TreeGrafter"/>
</dbReference>
<keyword evidence="1" id="KW-1133">Transmembrane helix</keyword>
<comment type="caution">
    <text evidence="2">The sequence shown here is derived from an EMBL/GenBank/DDBJ whole genome shotgun (WGS) entry which is preliminary data.</text>
</comment>
<dbReference type="SUPFAM" id="SSF81321">
    <property type="entry name" value="Family A G protein-coupled receptor-like"/>
    <property type="match status" value="1"/>
</dbReference>
<evidence type="ECO:0000313" key="2">
    <source>
        <dbReference type="EMBL" id="KAH3713689.1"/>
    </source>
</evidence>
<dbReference type="AlphaFoldDB" id="A0A9D4BZ99"/>
<dbReference type="PANTHER" id="PTHR46273">
    <property type="entry name" value="MYOSUPPRESSIN RECEPTOR 1, ISOFORM B-RELATED"/>
    <property type="match status" value="1"/>
</dbReference>
<keyword evidence="1" id="KW-0472">Membrane</keyword>
<evidence type="ECO:0000256" key="1">
    <source>
        <dbReference type="SAM" id="Phobius"/>
    </source>
</evidence>
<dbReference type="Gene3D" id="1.20.1070.10">
    <property type="entry name" value="Rhodopsin 7-helix transmembrane proteins"/>
    <property type="match status" value="1"/>
</dbReference>
<keyword evidence="3" id="KW-1185">Reference proteome</keyword>
<dbReference type="PANTHER" id="PTHR46273:SF4">
    <property type="entry name" value="AT19640P"/>
    <property type="match status" value="1"/>
</dbReference>
<organism evidence="2 3">
    <name type="scientific">Dreissena polymorpha</name>
    <name type="common">Zebra mussel</name>
    <name type="synonym">Mytilus polymorpha</name>
    <dbReference type="NCBI Taxonomy" id="45954"/>
    <lineage>
        <taxon>Eukaryota</taxon>
        <taxon>Metazoa</taxon>
        <taxon>Spiralia</taxon>
        <taxon>Lophotrochozoa</taxon>
        <taxon>Mollusca</taxon>
        <taxon>Bivalvia</taxon>
        <taxon>Autobranchia</taxon>
        <taxon>Heteroconchia</taxon>
        <taxon>Euheterodonta</taxon>
        <taxon>Imparidentia</taxon>
        <taxon>Neoheterodontei</taxon>
        <taxon>Myida</taxon>
        <taxon>Dreissenoidea</taxon>
        <taxon>Dreissenidae</taxon>
        <taxon>Dreissena</taxon>
    </lineage>
</organism>
<evidence type="ECO:0000313" key="3">
    <source>
        <dbReference type="Proteomes" id="UP000828390"/>
    </source>
</evidence>
<gene>
    <name evidence="2" type="ORF">DPMN_073486</name>
</gene>
<dbReference type="GO" id="GO:0008528">
    <property type="term" value="F:G protein-coupled peptide receptor activity"/>
    <property type="evidence" value="ECO:0007669"/>
    <property type="project" value="TreeGrafter"/>
</dbReference>
<reference evidence="2" key="2">
    <citation type="submission" date="2020-11" db="EMBL/GenBank/DDBJ databases">
        <authorList>
            <person name="McCartney M.A."/>
            <person name="Auch B."/>
            <person name="Kono T."/>
            <person name="Mallez S."/>
            <person name="Becker A."/>
            <person name="Gohl D.M."/>
            <person name="Silverstein K.A.T."/>
            <person name="Koren S."/>
            <person name="Bechman K.B."/>
            <person name="Herman A."/>
            <person name="Abrahante J.E."/>
            <person name="Garbe J."/>
        </authorList>
    </citation>
    <scope>NUCLEOTIDE SEQUENCE</scope>
    <source>
        <strain evidence="2">Duluth1</strain>
        <tissue evidence="2">Whole animal</tissue>
    </source>
</reference>
<evidence type="ECO:0008006" key="4">
    <source>
        <dbReference type="Google" id="ProtNLM"/>
    </source>
</evidence>
<accession>A0A9D4BZ99</accession>
<dbReference type="Proteomes" id="UP000828390">
    <property type="component" value="Unassembled WGS sequence"/>
</dbReference>
<dbReference type="InterPro" id="IPR053219">
    <property type="entry name" value="GPCR_Dmsr-1"/>
</dbReference>
<feature type="transmembrane region" description="Helical" evidence="1">
    <location>
        <begin position="15"/>
        <end position="34"/>
    </location>
</feature>
<keyword evidence="1" id="KW-0812">Transmembrane</keyword>
<name>A0A9D4BZ99_DREPO</name>
<reference evidence="2" key="1">
    <citation type="journal article" date="2019" name="bioRxiv">
        <title>The Genome of the Zebra Mussel, Dreissena polymorpha: A Resource for Invasive Species Research.</title>
        <authorList>
            <person name="McCartney M.A."/>
            <person name="Auch B."/>
            <person name="Kono T."/>
            <person name="Mallez S."/>
            <person name="Zhang Y."/>
            <person name="Obille A."/>
            <person name="Becker A."/>
            <person name="Abrahante J.E."/>
            <person name="Garbe J."/>
            <person name="Badalamenti J.P."/>
            <person name="Herman A."/>
            <person name="Mangelson H."/>
            <person name="Liachko I."/>
            <person name="Sullivan S."/>
            <person name="Sone E.D."/>
            <person name="Koren S."/>
            <person name="Silverstein K.A.T."/>
            <person name="Beckman K.B."/>
            <person name="Gohl D.M."/>
        </authorList>
    </citation>
    <scope>NUCLEOTIDE SEQUENCE</scope>
    <source>
        <strain evidence="2">Duluth1</strain>
        <tissue evidence="2">Whole animal</tissue>
    </source>
</reference>
<proteinExistence type="predicted"/>
<dbReference type="EMBL" id="JAIWYP010000014">
    <property type="protein sequence ID" value="KAH3713689.1"/>
    <property type="molecule type" value="Genomic_DNA"/>
</dbReference>